<evidence type="ECO:0000256" key="10">
    <source>
        <dbReference type="SAM" id="SignalP"/>
    </source>
</evidence>
<evidence type="ECO:0000256" key="2">
    <source>
        <dbReference type="ARBA" id="ARBA00022475"/>
    </source>
</evidence>
<dbReference type="EMBL" id="BMAW01034875">
    <property type="protein sequence ID" value="GFU37116.1"/>
    <property type="molecule type" value="Genomic_DNA"/>
</dbReference>
<evidence type="ECO:0000256" key="7">
    <source>
        <dbReference type="ARBA" id="ARBA00023170"/>
    </source>
</evidence>
<evidence type="ECO:0000256" key="4">
    <source>
        <dbReference type="ARBA" id="ARBA00022989"/>
    </source>
</evidence>
<keyword evidence="4 9" id="KW-1133">Transmembrane helix</keyword>
<evidence type="ECO:0000256" key="9">
    <source>
        <dbReference type="SAM" id="Phobius"/>
    </source>
</evidence>
<keyword evidence="6 9" id="KW-0472">Membrane</keyword>
<evidence type="ECO:0000256" key="1">
    <source>
        <dbReference type="ARBA" id="ARBA00004651"/>
    </source>
</evidence>
<evidence type="ECO:0000256" key="6">
    <source>
        <dbReference type="ARBA" id="ARBA00023136"/>
    </source>
</evidence>
<dbReference type="InterPro" id="IPR017452">
    <property type="entry name" value="GPCR_Rhodpsn_7TM"/>
</dbReference>
<gene>
    <name evidence="12" type="primary">TkR99D</name>
    <name evidence="12" type="ORF">NPIL_591711</name>
</gene>
<proteinExistence type="predicted"/>
<evidence type="ECO:0000256" key="8">
    <source>
        <dbReference type="ARBA" id="ARBA00023224"/>
    </source>
</evidence>
<dbReference type="Gene3D" id="1.20.1070.10">
    <property type="entry name" value="Rhodopsin 7-helix transmembrane proteins"/>
    <property type="match status" value="1"/>
</dbReference>
<dbReference type="SUPFAM" id="SSF81321">
    <property type="entry name" value="Family A G protein-coupled receptor-like"/>
    <property type="match status" value="1"/>
</dbReference>
<accession>A0A8X6QUC8</accession>
<keyword evidence="7 12" id="KW-0675">Receptor</keyword>
<feature type="domain" description="G-protein coupled receptors family 1 profile" evidence="11">
    <location>
        <begin position="1"/>
        <end position="57"/>
    </location>
</feature>
<sequence length="148" mass="17268">MMIVCVFVFTLSWLPFNTLIVVGDQYPELYNVPNIMYVWFAFHWLAMSHACYNPAIYCWMNEKYRHGFKMMFRWLPCVKTSARPRMPTMNASLATGVSMKMTTRIDASEANVENRAWSQARNHDKNDDNGRFCVYSVLAAPERFDRGG</sequence>
<keyword evidence="2" id="KW-1003">Cell membrane</keyword>
<feature type="signal peptide" evidence="10">
    <location>
        <begin position="1"/>
        <end position="23"/>
    </location>
</feature>
<keyword evidence="5" id="KW-0297">G-protein coupled receptor</keyword>
<feature type="transmembrane region" description="Helical" evidence="9">
    <location>
        <begin position="39"/>
        <end position="60"/>
    </location>
</feature>
<evidence type="ECO:0000256" key="5">
    <source>
        <dbReference type="ARBA" id="ARBA00023040"/>
    </source>
</evidence>
<feature type="chain" id="PRO_5036499903" evidence="10">
    <location>
        <begin position="24"/>
        <end position="148"/>
    </location>
</feature>
<dbReference type="GO" id="GO:0004995">
    <property type="term" value="F:tachykinin receptor activity"/>
    <property type="evidence" value="ECO:0007669"/>
    <property type="project" value="InterPro"/>
</dbReference>
<reference evidence="12" key="1">
    <citation type="submission" date="2020-08" db="EMBL/GenBank/DDBJ databases">
        <title>Multicomponent nature underlies the extraordinary mechanical properties of spider dragline silk.</title>
        <authorList>
            <person name="Kono N."/>
            <person name="Nakamura H."/>
            <person name="Mori M."/>
            <person name="Yoshida Y."/>
            <person name="Ohtoshi R."/>
            <person name="Malay A.D."/>
            <person name="Moran D.A.P."/>
            <person name="Tomita M."/>
            <person name="Numata K."/>
            <person name="Arakawa K."/>
        </authorList>
    </citation>
    <scope>NUCLEOTIDE SEQUENCE</scope>
</reference>
<keyword evidence="10" id="KW-0732">Signal</keyword>
<evidence type="ECO:0000256" key="3">
    <source>
        <dbReference type="ARBA" id="ARBA00022692"/>
    </source>
</evidence>
<protein>
    <submittedName>
        <fullName evidence="12">Tachykinin-like peptides receptor 99D</fullName>
    </submittedName>
</protein>
<organism evidence="12 13">
    <name type="scientific">Nephila pilipes</name>
    <name type="common">Giant wood spider</name>
    <name type="synonym">Nephila maculata</name>
    <dbReference type="NCBI Taxonomy" id="299642"/>
    <lineage>
        <taxon>Eukaryota</taxon>
        <taxon>Metazoa</taxon>
        <taxon>Ecdysozoa</taxon>
        <taxon>Arthropoda</taxon>
        <taxon>Chelicerata</taxon>
        <taxon>Arachnida</taxon>
        <taxon>Araneae</taxon>
        <taxon>Araneomorphae</taxon>
        <taxon>Entelegynae</taxon>
        <taxon>Araneoidea</taxon>
        <taxon>Nephilidae</taxon>
        <taxon>Nephila</taxon>
    </lineage>
</organism>
<dbReference type="PANTHER" id="PTHR46925">
    <property type="entry name" value="G-PROTEIN COUPLED RECEPTOR TKR-1-RELATED"/>
    <property type="match status" value="1"/>
</dbReference>
<keyword evidence="13" id="KW-1185">Reference proteome</keyword>
<evidence type="ECO:0000313" key="12">
    <source>
        <dbReference type="EMBL" id="GFU37116.1"/>
    </source>
</evidence>
<comment type="subcellular location">
    <subcellularLocation>
        <location evidence="1">Cell membrane</location>
        <topology evidence="1">Multi-pass membrane protein</topology>
    </subcellularLocation>
</comment>
<dbReference type="AlphaFoldDB" id="A0A8X6QUC8"/>
<comment type="caution">
    <text evidence="12">The sequence shown here is derived from an EMBL/GenBank/DDBJ whole genome shotgun (WGS) entry which is preliminary data.</text>
</comment>
<dbReference type="PANTHER" id="PTHR46925:SF2">
    <property type="entry name" value="G-PROTEIN COUPLED RECEPTOR TKR-1-RELATED"/>
    <property type="match status" value="1"/>
</dbReference>
<keyword evidence="8" id="KW-0807">Transducer</keyword>
<dbReference type="OrthoDB" id="6406609at2759"/>
<dbReference type="InterPro" id="IPR001681">
    <property type="entry name" value="Neurokn_rcpt"/>
</dbReference>
<evidence type="ECO:0000313" key="13">
    <source>
        <dbReference type="Proteomes" id="UP000887013"/>
    </source>
</evidence>
<evidence type="ECO:0000259" key="11">
    <source>
        <dbReference type="PROSITE" id="PS50262"/>
    </source>
</evidence>
<dbReference type="GO" id="GO:0005886">
    <property type="term" value="C:plasma membrane"/>
    <property type="evidence" value="ECO:0007669"/>
    <property type="project" value="UniProtKB-SubCell"/>
</dbReference>
<dbReference type="Proteomes" id="UP000887013">
    <property type="component" value="Unassembled WGS sequence"/>
</dbReference>
<dbReference type="PROSITE" id="PS50262">
    <property type="entry name" value="G_PROTEIN_RECEP_F1_2"/>
    <property type="match status" value="1"/>
</dbReference>
<keyword evidence="3 9" id="KW-0812">Transmembrane</keyword>
<name>A0A8X6QUC8_NEPPI</name>